<feature type="compositionally biased region" description="Polar residues" evidence="1">
    <location>
        <begin position="54"/>
        <end position="69"/>
    </location>
</feature>
<gene>
    <name evidence="2" type="ORF">PXEA_LOCUS24454</name>
</gene>
<proteinExistence type="predicted"/>
<name>A0A3S5ASK9_9PLAT</name>
<feature type="compositionally biased region" description="Low complexity" evidence="1">
    <location>
        <begin position="32"/>
        <end position="52"/>
    </location>
</feature>
<reference evidence="2" key="1">
    <citation type="submission" date="2018-11" db="EMBL/GenBank/DDBJ databases">
        <authorList>
            <consortium name="Pathogen Informatics"/>
        </authorList>
    </citation>
    <scope>NUCLEOTIDE SEQUENCE</scope>
</reference>
<feature type="region of interest" description="Disordered" evidence="1">
    <location>
        <begin position="30"/>
        <end position="87"/>
    </location>
</feature>
<evidence type="ECO:0000313" key="2">
    <source>
        <dbReference type="EMBL" id="VEL31014.1"/>
    </source>
</evidence>
<dbReference type="Proteomes" id="UP000784294">
    <property type="component" value="Unassembled WGS sequence"/>
</dbReference>
<comment type="caution">
    <text evidence="2">The sequence shown here is derived from an EMBL/GenBank/DDBJ whole genome shotgun (WGS) entry which is preliminary data.</text>
</comment>
<evidence type="ECO:0000313" key="3">
    <source>
        <dbReference type="Proteomes" id="UP000784294"/>
    </source>
</evidence>
<sequence>MDRHRNALNRGGEEVNNVTRLCLSAMPRHFCGSASKSTSASRHGSSASTGGTIEPTTARRQIHQSAQLKETTRSRRGTVASVDQLQK</sequence>
<accession>A0A3S5ASK9</accession>
<evidence type="ECO:0000256" key="1">
    <source>
        <dbReference type="SAM" id="MobiDB-lite"/>
    </source>
</evidence>
<dbReference type="EMBL" id="CAAALY010117743">
    <property type="protein sequence ID" value="VEL31014.1"/>
    <property type="molecule type" value="Genomic_DNA"/>
</dbReference>
<dbReference type="AlphaFoldDB" id="A0A3S5ASK9"/>
<protein>
    <submittedName>
        <fullName evidence="2">Uncharacterized protein</fullName>
    </submittedName>
</protein>
<keyword evidence="3" id="KW-1185">Reference proteome</keyword>
<organism evidence="2 3">
    <name type="scientific">Protopolystoma xenopodis</name>
    <dbReference type="NCBI Taxonomy" id="117903"/>
    <lineage>
        <taxon>Eukaryota</taxon>
        <taxon>Metazoa</taxon>
        <taxon>Spiralia</taxon>
        <taxon>Lophotrochozoa</taxon>
        <taxon>Platyhelminthes</taxon>
        <taxon>Monogenea</taxon>
        <taxon>Polyopisthocotylea</taxon>
        <taxon>Polystomatidea</taxon>
        <taxon>Polystomatidae</taxon>
        <taxon>Protopolystoma</taxon>
    </lineage>
</organism>